<evidence type="ECO:0000313" key="2">
    <source>
        <dbReference type="EMBL" id="GBG96014.1"/>
    </source>
</evidence>
<dbReference type="EMBL" id="BFFO01000001">
    <property type="protein sequence ID" value="GBG96014.1"/>
    <property type="molecule type" value="Genomic_DNA"/>
</dbReference>
<accession>A0A2R5HD62</accession>
<dbReference type="Proteomes" id="UP000245021">
    <property type="component" value="Unassembled WGS sequence"/>
</dbReference>
<evidence type="ECO:0008006" key="4">
    <source>
        <dbReference type="Google" id="ProtNLM"/>
    </source>
</evidence>
<keyword evidence="1" id="KW-0812">Transmembrane</keyword>
<feature type="transmembrane region" description="Helical" evidence="1">
    <location>
        <begin position="6"/>
        <end position="25"/>
    </location>
</feature>
<dbReference type="RefSeq" id="WP_165814926.1">
    <property type="nucleotide sequence ID" value="NZ_BFFO01000001.1"/>
</dbReference>
<sequence>MLIKILMGLYPILLFIFLVFVFKFFRLRKITNYKLKIPDIFTIFLIIGLEIFSKKLAGFGILPYYFLIISGLALVLLLLDLFYYKAFSWFRFLKLWWRITFFITLVIYVGLFIMVLI</sequence>
<dbReference type="InterPro" id="IPR024515">
    <property type="entry name" value="DUF3397"/>
</dbReference>
<comment type="caution">
    <text evidence="2">The sequence shown here is derived from an EMBL/GenBank/DDBJ whole genome shotgun (WGS) entry which is preliminary data.</text>
</comment>
<keyword evidence="1" id="KW-1133">Transmembrane helix</keyword>
<name>A0A2R5HD62_9LACT</name>
<keyword evidence="3" id="KW-1185">Reference proteome</keyword>
<protein>
    <recommendedName>
        <fullName evidence="4">DUF3397 domain-containing protein</fullName>
    </recommendedName>
</protein>
<keyword evidence="1" id="KW-0472">Membrane</keyword>
<evidence type="ECO:0000256" key="1">
    <source>
        <dbReference type="SAM" id="Phobius"/>
    </source>
</evidence>
<reference evidence="2 3" key="1">
    <citation type="journal article" date="2018" name="Genome Announc.">
        <title>Draft Genome Sequence of Lactococcus sp. Strain NtB2 (JCM 32569), Isolated from the Gut of the Higher Termite Nasutitermes takasagoensis.</title>
        <authorList>
            <person name="Noda S."/>
            <person name="Aihara C."/>
            <person name="Yuki M."/>
            <person name="Ohkuma M."/>
        </authorList>
    </citation>
    <scope>NUCLEOTIDE SEQUENCE [LARGE SCALE GENOMIC DNA]</scope>
    <source>
        <strain evidence="2 3">NtB2</strain>
    </source>
</reference>
<evidence type="ECO:0000313" key="3">
    <source>
        <dbReference type="Proteomes" id="UP000245021"/>
    </source>
</evidence>
<gene>
    <name evidence="2" type="ORF">NtB2_00116</name>
</gene>
<feature type="transmembrane region" description="Helical" evidence="1">
    <location>
        <begin position="62"/>
        <end position="83"/>
    </location>
</feature>
<proteinExistence type="predicted"/>
<dbReference type="AlphaFoldDB" id="A0A2R5HD62"/>
<dbReference type="Pfam" id="PF11877">
    <property type="entry name" value="DUF3397"/>
    <property type="match status" value="1"/>
</dbReference>
<organism evidence="2 3">
    <name type="scientific">Lactococcus termiticola</name>
    <dbReference type="NCBI Taxonomy" id="2169526"/>
    <lineage>
        <taxon>Bacteria</taxon>
        <taxon>Bacillati</taxon>
        <taxon>Bacillota</taxon>
        <taxon>Bacilli</taxon>
        <taxon>Lactobacillales</taxon>
        <taxon>Streptococcaceae</taxon>
        <taxon>Lactococcus</taxon>
    </lineage>
</organism>
<feature type="transmembrane region" description="Helical" evidence="1">
    <location>
        <begin position="95"/>
        <end position="116"/>
    </location>
</feature>